<evidence type="ECO:0000313" key="1">
    <source>
        <dbReference type="EMBL" id="MBC3847490.1"/>
    </source>
</evidence>
<reference evidence="1 2" key="1">
    <citation type="submission" date="2020-08" db="EMBL/GenBank/DDBJ databases">
        <title>Winogradskyella ouciana sp. nov., isolated from the hadal seawater of the Mariana Trench.</title>
        <authorList>
            <person name="He X."/>
        </authorList>
    </citation>
    <scope>NUCLEOTIDE SEQUENCE [LARGE SCALE GENOMIC DNA]</scope>
    <source>
        <strain evidence="1 2">KCTC 22026</strain>
    </source>
</reference>
<gene>
    <name evidence="1" type="ORF">H6H04_13925</name>
</gene>
<accession>A0ABR6Y5I8</accession>
<sequence>MIKSICSLLVLFSTVIINGQNAILLKNFNPKAEDLKHSLNSTKDSLILEYKKAILNVEIFNEDYEKLIPIENSQAQISLSDLPAGKFVINTILEDKTIVMGLLKRDPINNANTSKVMQGEKEIAEGKGMMLDESLNVIKRSPKHSIEYILTRGKSKKHAKKSQKFFWVSLKVNNESGSSRTMRLVNKETVEKMIFKNKKEHNNPTMRFNELTVWEVYNTTKFMELQMANSDFINSTSSEYFNVIPYYKSENNSNDL</sequence>
<organism evidence="1 2">
    <name type="scientific">Winogradskyella echinorum</name>
    <dbReference type="NCBI Taxonomy" id="538189"/>
    <lineage>
        <taxon>Bacteria</taxon>
        <taxon>Pseudomonadati</taxon>
        <taxon>Bacteroidota</taxon>
        <taxon>Flavobacteriia</taxon>
        <taxon>Flavobacteriales</taxon>
        <taxon>Flavobacteriaceae</taxon>
        <taxon>Winogradskyella</taxon>
    </lineage>
</organism>
<proteinExistence type="predicted"/>
<dbReference type="EMBL" id="JACOME010000004">
    <property type="protein sequence ID" value="MBC3847490.1"/>
    <property type="molecule type" value="Genomic_DNA"/>
</dbReference>
<evidence type="ECO:0008006" key="3">
    <source>
        <dbReference type="Google" id="ProtNLM"/>
    </source>
</evidence>
<evidence type="ECO:0000313" key="2">
    <source>
        <dbReference type="Proteomes" id="UP000607435"/>
    </source>
</evidence>
<keyword evidence="2" id="KW-1185">Reference proteome</keyword>
<protein>
    <recommendedName>
        <fullName evidence="3">Outer membrane lipoprotein-sorting protein</fullName>
    </recommendedName>
</protein>
<comment type="caution">
    <text evidence="1">The sequence shown here is derived from an EMBL/GenBank/DDBJ whole genome shotgun (WGS) entry which is preliminary data.</text>
</comment>
<dbReference type="Proteomes" id="UP000607435">
    <property type="component" value="Unassembled WGS sequence"/>
</dbReference>
<dbReference type="RefSeq" id="WP_186846605.1">
    <property type="nucleotide sequence ID" value="NZ_JACOME010000004.1"/>
</dbReference>
<name>A0ABR6Y5I8_9FLAO</name>